<protein>
    <submittedName>
        <fullName evidence="1">Uncharacterized protein</fullName>
    </submittedName>
</protein>
<comment type="caution">
    <text evidence="1">The sequence shown here is derived from an EMBL/GenBank/DDBJ whole genome shotgun (WGS) entry which is preliminary data.</text>
</comment>
<accession>A0A0A3YU09</accession>
<evidence type="ECO:0000313" key="1">
    <source>
        <dbReference type="EMBL" id="KGT77138.1"/>
    </source>
</evidence>
<reference evidence="1 2" key="1">
    <citation type="submission" date="2014-09" db="EMBL/GenBank/DDBJ databases">
        <title>Draft genome of Bradyrhizobium japonicum Is-34.</title>
        <authorList>
            <person name="Tsurumaru H."/>
            <person name="Yamakawa T."/>
            <person name="Hashimoto S."/>
            <person name="Okizaki K."/>
            <person name="Kanesaki Y."/>
            <person name="Yoshikawa H."/>
            <person name="Yajima S."/>
        </authorList>
    </citation>
    <scope>NUCLEOTIDE SEQUENCE [LARGE SCALE GENOMIC DNA]</scope>
    <source>
        <strain evidence="1 2">Is-34</strain>
    </source>
</reference>
<proteinExistence type="predicted"/>
<dbReference type="Proteomes" id="UP000030377">
    <property type="component" value="Unassembled WGS sequence"/>
</dbReference>
<dbReference type="AlphaFoldDB" id="A0A0A3YU09"/>
<sequence length="88" mass="10090">MPHIKVRHLLRIIDLLKLLMGITDQDDKVVKLALRARGRGRASHQQLGIYYSHADILKRDATRLVREVINSVSAKRATWKLNLPSRSP</sequence>
<organism evidence="1 2">
    <name type="scientific">Bradyrhizobium japonicum</name>
    <dbReference type="NCBI Taxonomy" id="375"/>
    <lineage>
        <taxon>Bacteria</taxon>
        <taxon>Pseudomonadati</taxon>
        <taxon>Pseudomonadota</taxon>
        <taxon>Alphaproteobacteria</taxon>
        <taxon>Hyphomicrobiales</taxon>
        <taxon>Nitrobacteraceae</taxon>
        <taxon>Bradyrhizobium</taxon>
    </lineage>
</organism>
<name>A0A0A3YU09_BRAJP</name>
<dbReference type="EMBL" id="JRPN01000018">
    <property type="protein sequence ID" value="KGT77138.1"/>
    <property type="molecule type" value="Genomic_DNA"/>
</dbReference>
<gene>
    <name evidence="1" type="ORF">MA20_21210</name>
</gene>
<evidence type="ECO:0000313" key="2">
    <source>
        <dbReference type="Proteomes" id="UP000030377"/>
    </source>
</evidence>